<evidence type="ECO:0000256" key="7">
    <source>
        <dbReference type="ARBA" id="ARBA00040730"/>
    </source>
</evidence>
<keyword evidence="4" id="KW-0949">S-adenosyl-L-methionine</keyword>
<dbReference type="InterPro" id="IPR036388">
    <property type="entry name" value="WH-like_DNA-bd_sf"/>
</dbReference>
<organism evidence="13 14">
    <name type="scientific">Helobdella robusta</name>
    <name type="common">Californian leech</name>
    <dbReference type="NCBI Taxonomy" id="6412"/>
    <lineage>
        <taxon>Eukaryota</taxon>
        <taxon>Metazoa</taxon>
        <taxon>Spiralia</taxon>
        <taxon>Lophotrochozoa</taxon>
        <taxon>Annelida</taxon>
        <taxon>Clitellata</taxon>
        <taxon>Hirudinea</taxon>
        <taxon>Rhynchobdellida</taxon>
        <taxon>Glossiphoniidae</taxon>
        <taxon>Helobdella</taxon>
    </lineage>
</organism>
<dbReference type="PANTHER" id="PTHR43712">
    <property type="entry name" value="PUTATIVE (AFU_ORTHOLOGUE AFUA_4G14580)-RELATED"/>
    <property type="match status" value="1"/>
</dbReference>
<dbReference type="GO" id="GO:0032259">
    <property type="term" value="P:methylation"/>
    <property type="evidence" value="ECO:0000318"/>
    <property type="project" value="GO_Central"/>
</dbReference>
<evidence type="ECO:0000256" key="5">
    <source>
        <dbReference type="ARBA" id="ARBA00037645"/>
    </source>
</evidence>
<dbReference type="KEGG" id="hro:HELRODRAFT_175003"/>
<dbReference type="Pfam" id="PF00891">
    <property type="entry name" value="Methyltransf_2"/>
    <property type="match status" value="1"/>
</dbReference>
<comment type="subunit">
    <text evidence="1">Homodimer.</text>
</comment>
<accession>T1F8Q1</accession>
<dbReference type="AlphaFoldDB" id="T1F8Q1"/>
<proteinExistence type="predicted"/>
<dbReference type="SUPFAM" id="SSF53335">
    <property type="entry name" value="S-adenosyl-L-methionine-dependent methyltransferases"/>
    <property type="match status" value="1"/>
</dbReference>
<dbReference type="EnsemblMetazoa" id="HelroT175003">
    <property type="protein sequence ID" value="HelroP175003"/>
    <property type="gene ID" value="HelroG175003"/>
</dbReference>
<dbReference type="InterPro" id="IPR001077">
    <property type="entry name" value="COMT_C"/>
</dbReference>
<comment type="function">
    <text evidence="5">Catalyzes the transfer of a methyl group onto N-acetylserotonin, producing melatonin (N-acetyl-5-methoxytryptamine).</text>
</comment>
<evidence type="ECO:0000313" key="14">
    <source>
        <dbReference type="Proteomes" id="UP000015101"/>
    </source>
</evidence>
<dbReference type="GO" id="GO:0017096">
    <property type="term" value="F:acetylserotonin O-methyltransferase activity"/>
    <property type="evidence" value="ECO:0007669"/>
    <property type="project" value="UniProtKB-EC"/>
</dbReference>
<keyword evidence="2" id="KW-0489">Methyltransferase</keyword>
<protein>
    <recommendedName>
        <fullName evidence="7">Acetylserotonin O-methyltransferase</fullName>
        <ecNumber evidence="6">2.1.1.4</ecNumber>
    </recommendedName>
    <alternativeName>
        <fullName evidence="8">Hydroxyindole O-methyltransferase</fullName>
    </alternativeName>
</protein>
<dbReference type="RefSeq" id="XP_009020680.1">
    <property type="nucleotide sequence ID" value="XM_009022432.1"/>
</dbReference>
<dbReference type="Gene3D" id="3.40.50.150">
    <property type="entry name" value="Vaccinia Virus protein VP39"/>
    <property type="match status" value="1"/>
</dbReference>
<dbReference type="PIRSF" id="PIRSF005739">
    <property type="entry name" value="O-mtase"/>
    <property type="match status" value="1"/>
</dbReference>
<dbReference type="FunFam" id="1.10.10.10:FF:000358">
    <property type="entry name" value="Acetylserotonin O-methyltransferase"/>
    <property type="match status" value="1"/>
</dbReference>
<evidence type="ECO:0000256" key="6">
    <source>
        <dbReference type="ARBA" id="ARBA00039116"/>
    </source>
</evidence>
<name>T1F8Q1_HELRO</name>
<gene>
    <name evidence="13" type="primary">20205200</name>
    <name evidence="12" type="ORF">HELRODRAFT_175003</name>
</gene>
<dbReference type="InParanoid" id="T1F8Q1"/>
<feature type="active site" description="Proton acceptor" evidence="9">
    <location>
        <position position="283"/>
    </location>
</feature>
<evidence type="ECO:0000256" key="2">
    <source>
        <dbReference type="ARBA" id="ARBA00022603"/>
    </source>
</evidence>
<keyword evidence="3" id="KW-0808">Transferase</keyword>
<dbReference type="Pfam" id="PF08100">
    <property type="entry name" value="Dimerisation"/>
    <property type="match status" value="1"/>
</dbReference>
<dbReference type="InterPro" id="IPR016461">
    <property type="entry name" value="COMT-like"/>
</dbReference>
<dbReference type="GO" id="GO:0008171">
    <property type="term" value="F:O-methyltransferase activity"/>
    <property type="evidence" value="ECO:0000318"/>
    <property type="project" value="GO_Central"/>
</dbReference>
<dbReference type="GeneID" id="20205200"/>
<dbReference type="GO" id="GO:0008757">
    <property type="term" value="F:S-adenosylmethionine-dependent methyltransferase activity"/>
    <property type="evidence" value="ECO:0000318"/>
    <property type="project" value="GO_Central"/>
</dbReference>
<reference evidence="13" key="3">
    <citation type="submission" date="2015-06" db="UniProtKB">
        <authorList>
            <consortium name="EnsemblMetazoa"/>
        </authorList>
    </citation>
    <scope>IDENTIFICATION</scope>
</reference>
<dbReference type="InterPro" id="IPR036390">
    <property type="entry name" value="WH_DNA-bd_sf"/>
</dbReference>
<dbReference type="OrthoDB" id="1606438at2759"/>
<dbReference type="Proteomes" id="UP000015101">
    <property type="component" value="Unassembled WGS sequence"/>
</dbReference>
<evidence type="ECO:0000313" key="13">
    <source>
        <dbReference type="EnsemblMetazoa" id="HelroP175003"/>
    </source>
</evidence>
<dbReference type="EMBL" id="KB096785">
    <property type="protein sequence ID" value="ESO01444.1"/>
    <property type="molecule type" value="Genomic_DNA"/>
</dbReference>
<feature type="domain" description="O-methyltransferase dimerisation" evidence="11">
    <location>
        <begin position="50"/>
        <end position="129"/>
    </location>
</feature>
<evidence type="ECO:0000256" key="9">
    <source>
        <dbReference type="PIRSR" id="PIRSR005739-1"/>
    </source>
</evidence>
<evidence type="ECO:0000313" key="12">
    <source>
        <dbReference type="EMBL" id="ESO01444.1"/>
    </source>
</evidence>
<evidence type="ECO:0000259" key="10">
    <source>
        <dbReference type="Pfam" id="PF00891"/>
    </source>
</evidence>
<dbReference type="STRING" id="6412.T1F8Q1"/>
<dbReference type="HOGENOM" id="CLU_005533_4_2_1"/>
<dbReference type="InterPro" id="IPR012967">
    <property type="entry name" value="COMT_dimerisation"/>
</dbReference>
<dbReference type="eggNOG" id="KOG3178">
    <property type="taxonomic scope" value="Eukaryota"/>
</dbReference>
<dbReference type="PANTHER" id="PTHR43712:SF2">
    <property type="entry name" value="O-METHYLTRANSFERASE CICE"/>
    <property type="match status" value="1"/>
</dbReference>
<dbReference type="SUPFAM" id="SSF46785">
    <property type="entry name" value="Winged helix' DNA-binding domain"/>
    <property type="match status" value="1"/>
</dbReference>
<dbReference type="OMA" id="GMACTAK"/>
<dbReference type="EMBL" id="AMQM01005115">
    <property type="status" value="NOT_ANNOTATED_CDS"/>
    <property type="molecule type" value="Genomic_DNA"/>
</dbReference>
<dbReference type="FunFam" id="3.40.50.150:FF:000146">
    <property type="entry name" value="Acetylserotonin O-methyltransferase"/>
    <property type="match status" value="1"/>
</dbReference>
<dbReference type="InterPro" id="IPR029063">
    <property type="entry name" value="SAM-dependent_MTases_sf"/>
</dbReference>
<sequence length="377" mass="41859">MVTCRQMNFEGMLIVLVVAFVFKVSGSVAYARKQVQMPTDLSMQQVRDMLVGFQKTQLIYSASSLGIFEELGIATEPTAAMTLATKLSLNADATERLLNALTAIRLVIKSVDSNNVAVYTIGNSAKQYLLITSRFSLKPLVTKIGDLYNIYGKLSQGVKEGKKQLTAGTFDGGFYTSDEKTKQFLATMHMFSNSDGPHVLNALDLSQFKTAHDIGGGPGSFGYLLAKKYPKMNVTVSDLPSVIKFTSHFLPADLPANLYFESVDFFIDTLRPADLYIMDNVLHDWNEESLNKLITRVHQAINPGGSLMVMEKFLNQEKDGPLTTLIMDLGMLLTSDGRERTLAEYQQFFTKYGFETTHSASIPDSKFKDVMLLKKLP</sequence>
<reference evidence="14" key="1">
    <citation type="submission" date="2012-12" db="EMBL/GenBank/DDBJ databases">
        <authorList>
            <person name="Hellsten U."/>
            <person name="Grimwood J."/>
            <person name="Chapman J.A."/>
            <person name="Shapiro H."/>
            <person name="Aerts A."/>
            <person name="Otillar R.P."/>
            <person name="Terry A.Y."/>
            <person name="Boore J.L."/>
            <person name="Simakov O."/>
            <person name="Marletaz F."/>
            <person name="Cho S.-J."/>
            <person name="Edsinger-Gonzales E."/>
            <person name="Havlak P."/>
            <person name="Kuo D.-H."/>
            <person name="Larsson T."/>
            <person name="Lv J."/>
            <person name="Arendt D."/>
            <person name="Savage R."/>
            <person name="Osoegawa K."/>
            <person name="de Jong P."/>
            <person name="Lindberg D.R."/>
            <person name="Seaver E.C."/>
            <person name="Weisblat D.A."/>
            <person name="Putnam N.H."/>
            <person name="Grigoriev I.V."/>
            <person name="Rokhsar D.S."/>
        </authorList>
    </citation>
    <scope>NUCLEOTIDE SEQUENCE</scope>
</reference>
<keyword evidence="14" id="KW-1185">Reference proteome</keyword>
<dbReference type="Gene3D" id="1.10.10.10">
    <property type="entry name" value="Winged helix-like DNA-binding domain superfamily/Winged helix DNA-binding domain"/>
    <property type="match status" value="1"/>
</dbReference>
<evidence type="ECO:0000256" key="1">
    <source>
        <dbReference type="ARBA" id="ARBA00011738"/>
    </source>
</evidence>
<reference evidence="12 14" key="2">
    <citation type="journal article" date="2013" name="Nature">
        <title>Insights into bilaterian evolution from three spiralian genomes.</title>
        <authorList>
            <person name="Simakov O."/>
            <person name="Marletaz F."/>
            <person name="Cho S.J."/>
            <person name="Edsinger-Gonzales E."/>
            <person name="Havlak P."/>
            <person name="Hellsten U."/>
            <person name="Kuo D.H."/>
            <person name="Larsson T."/>
            <person name="Lv J."/>
            <person name="Arendt D."/>
            <person name="Savage R."/>
            <person name="Osoegawa K."/>
            <person name="de Jong P."/>
            <person name="Grimwood J."/>
            <person name="Chapman J.A."/>
            <person name="Shapiro H."/>
            <person name="Aerts A."/>
            <person name="Otillar R.P."/>
            <person name="Terry A.Y."/>
            <person name="Boore J.L."/>
            <person name="Grigoriev I.V."/>
            <person name="Lindberg D.R."/>
            <person name="Seaver E.C."/>
            <person name="Weisblat D.A."/>
            <person name="Putnam N.H."/>
            <person name="Rokhsar D.S."/>
        </authorList>
    </citation>
    <scope>NUCLEOTIDE SEQUENCE</scope>
</reference>
<evidence type="ECO:0000256" key="4">
    <source>
        <dbReference type="ARBA" id="ARBA00022691"/>
    </source>
</evidence>
<dbReference type="CDD" id="cd02440">
    <property type="entry name" value="AdoMet_MTases"/>
    <property type="match status" value="1"/>
</dbReference>
<evidence type="ECO:0000256" key="8">
    <source>
        <dbReference type="ARBA" id="ARBA00043054"/>
    </source>
</evidence>
<dbReference type="GO" id="GO:0046983">
    <property type="term" value="F:protein dimerization activity"/>
    <property type="evidence" value="ECO:0007669"/>
    <property type="project" value="InterPro"/>
</dbReference>
<evidence type="ECO:0000259" key="11">
    <source>
        <dbReference type="Pfam" id="PF08100"/>
    </source>
</evidence>
<dbReference type="CTD" id="20205200"/>
<dbReference type="PROSITE" id="PS51683">
    <property type="entry name" value="SAM_OMT_II"/>
    <property type="match status" value="1"/>
</dbReference>
<dbReference type="EC" id="2.1.1.4" evidence="6"/>
<feature type="domain" description="O-methyltransferase C-terminal" evidence="10">
    <location>
        <begin position="151"/>
        <end position="355"/>
    </location>
</feature>
<evidence type="ECO:0000256" key="3">
    <source>
        <dbReference type="ARBA" id="ARBA00022679"/>
    </source>
</evidence>